<proteinExistence type="predicted"/>
<dbReference type="RefSeq" id="WP_156226665.1">
    <property type="nucleotide sequence ID" value="NZ_CP046453.1"/>
</dbReference>
<protein>
    <submittedName>
        <fullName evidence="1">Uncharacterized protein</fullName>
    </submittedName>
</protein>
<evidence type="ECO:0000313" key="1">
    <source>
        <dbReference type="EMBL" id="QGU03489.1"/>
    </source>
</evidence>
<keyword evidence="2" id="KW-1185">Reference proteome</keyword>
<sequence>MKRPVPQMTGTDVPGDEPSERSVAFGFEDVANEDVHWPSVRARLAEVGATAVTLAVGRADWLAFPWASASKWESSAVAGTGRDFVAEALAELDGLAATLVVDALAPRAISLDPGIAGRTADGESSPDFLSVSALDGGYFGTHLEAMCREVARRYRPERIALTELMFDDATFSRDDLAHFVRHTGRPGFPLAKNGEIDVNHPDIHRWRCESLVRLLGRVSGQVAEFDVRVDMDVRVPWGNPDGDRADSGHDYALLLESVDRIVVWNYFALADADPSYGADLTRSLLRRFGDRFVISTGLWSREDGVVSPEDMTTSLRAVAAAGGRSVSVIPTSLMAEEHWEALAELWAGAP</sequence>
<gene>
    <name evidence="1" type="ORF">CETAM_00980</name>
</gene>
<organism evidence="1 2">
    <name type="scientific">Corynebacterium comes</name>
    <dbReference type="NCBI Taxonomy" id="2675218"/>
    <lineage>
        <taxon>Bacteria</taxon>
        <taxon>Bacillati</taxon>
        <taxon>Actinomycetota</taxon>
        <taxon>Actinomycetes</taxon>
        <taxon>Mycobacteriales</taxon>
        <taxon>Corynebacteriaceae</taxon>
        <taxon>Corynebacterium</taxon>
    </lineage>
</organism>
<accession>A0A6B8VK93</accession>
<reference evidence="1 2" key="1">
    <citation type="journal article" date="2021" name="Int. J. Syst. Evol. Microbiol.">
        <title>Classification of three corynebacterial strains isolated from a small paddock in North Rhine-Westphalia: proposal of &lt;i&gt;Corynebacterium kalinowskii&lt;/i&gt; sp. nov., &lt;i&gt;Corynebacterium comes&lt;/i&gt; sp. nov. and &lt;i&gt;Corynebacterium occultum&lt;/i&gt; sp. nov.</title>
        <authorList>
            <person name="Schaffert L."/>
            <person name="Ruwe M."/>
            <person name="Milse J."/>
            <person name="Hanuschka K."/>
            <person name="Ortseifen V."/>
            <person name="Droste J."/>
            <person name="Brandt D."/>
            <person name="Schl L."/>
            <person name="Kutter Y."/>
            <person name="Vinke S."/>
            <person name="Vieh P."/>
            <person name="Jacob L."/>
            <person name="L N.C."/>
            <person name="Schulte-Berndt E."/>
            <person name="Hain C."/>
            <person name="Linder M."/>
            <person name="Schmidt P."/>
            <person name="Wollenschl L."/>
            <person name="Luttermann T."/>
            <person name="Thieme E."/>
            <person name="Hassa J."/>
            <person name="Haak M."/>
            <person name="Wittchen M."/>
            <person name="Mentz A."/>
            <person name="Persicke M."/>
            <person name="Busche T."/>
            <person name="R C."/>
        </authorList>
    </citation>
    <scope>NUCLEOTIDE SEQUENCE [LARGE SCALE GENOMIC DNA]</scope>
    <source>
        <strain evidence="1 2">2019</strain>
    </source>
</reference>
<name>A0A6B8VK93_9CORY</name>
<dbReference type="EMBL" id="CP046453">
    <property type="protein sequence ID" value="QGU03489.1"/>
    <property type="molecule type" value="Genomic_DNA"/>
</dbReference>
<dbReference type="KEGG" id="ccoe:CETAM_00980"/>
<dbReference type="Proteomes" id="UP000425178">
    <property type="component" value="Chromosome"/>
</dbReference>
<evidence type="ECO:0000313" key="2">
    <source>
        <dbReference type="Proteomes" id="UP000425178"/>
    </source>
</evidence>
<dbReference type="AlphaFoldDB" id="A0A6B8VK93"/>